<name>A0A397IVS6_9GLOM</name>
<keyword evidence="2" id="KW-1185">Reference proteome</keyword>
<protein>
    <submittedName>
        <fullName evidence="1">Uncharacterized protein</fullName>
    </submittedName>
</protein>
<evidence type="ECO:0000313" key="1">
    <source>
        <dbReference type="EMBL" id="RHZ76720.1"/>
    </source>
</evidence>
<dbReference type="Proteomes" id="UP000266861">
    <property type="component" value="Unassembled WGS sequence"/>
</dbReference>
<dbReference type="AlphaFoldDB" id="A0A397IVS6"/>
<accession>A0A397IVS6</accession>
<evidence type="ECO:0000313" key="2">
    <source>
        <dbReference type="Proteomes" id="UP000266861"/>
    </source>
</evidence>
<proteinExistence type="predicted"/>
<dbReference type="EMBL" id="PQFF01000182">
    <property type="protein sequence ID" value="RHZ76720.1"/>
    <property type="molecule type" value="Genomic_DNA"/>
</dbReference>
<dbReference type="OrthoDB" id="7862313at2759"/>
<sequence>MINSSISSNINGKIDYFLDNGVNELKATVSAAAVLGVLLMHLEGFKSYSPQVIHIKKKILMNLSQSNENLLLRGMAIDTDGTIAVGL</sequence>
<organism evidence="1 2">
    <name type="scientific">Diversispora epigaea</name>
    <dbReference type="NCBI Taxonomy" id="1348612"/>
    <lineage>
        <taxon>Eukaryota</taxon>
        <taxon>Fungi</taxon>
        <taxon>Fungi incertae sedis</taxon>
        <taxon>Mucoromycota</taxon>
        <taxon>Glomeromycotina</taxon>
        <taxon>Glomeromycetes</taxon>
        <taxon>Diversisporales</taxon>
        <taxon>Diversisporaceae</taxon>
        <taxon>Diversispora</taxon>
    </lineage>
</organism>
<comment type="caution">
    <text evidence="1">The sequence shown here is derived from an EMBL/GenBank/DDBJ whole genome shotgun (WGS) entry which is preliminary data.</text>
</comment>
<gene>
    <name evidence="1" type="ORF">Glove_194g67</name>
</gene>
<reference evidence="1 2" key="1">
    <citation type="submission" date="2018-08" db="EMBL/GenBank/DDBJ databases">
        <title>Genome and evolution of the arbuscular mycorrhizal fungus Diversispora epigaea (formerly Glomus versiforme) and its bacterial endosymbionts.</title>
        <authorList>
            <person name="Sun X."/>
            <person name="Fei Z."/>
            <person name="Harrison M."/>
        </authorList>
    </citation>
    <scope>NUCLEOTIDE SEQUENCE [LARGE SCALE GENOMIC DNA]</scope>
    <source>
        <strain evidence="1 2">IT104</strain>
    </source>
</reference>